<protein>
    <recommendedName>
        <fullName evidence="1">N-acetyltransferase domain-containing protein</fullName>
    </recommendedName>
</protein>
<dbReference type="EMBL" id="CABFOC020000011">
    <property type="protein sequence ID" value="CAH0045437.1"/>
    <property type="molecule type" value="Genomic_DNA"/>
</dbReference>
<dbReference type="PANTHER" id="PTHR42791:SF2">
    <property type="entry name" value="N-ACETYLTRANSFERASE DOMAIN-CONTAINING PROTEIN"/>
    <property type="match status" value="1"/>
</dbReference>
<dbReference type="Pfam" id="PF00583">
    <property type="entry name" value="Acetyltransf_1"/>
    <property type="match status" value="1"/>
</dbReference>
<keyword evidence="3" id="KW-1185">Reference proteome</keyword>
<evidence type="ECO:0000313" key="2">
    <source>
        <dbReference type="EMBL" id="CAH0045437.1"/>
    </source>
</evidence>
<dbReference type="GO" id="GO:0016747">
    <property type="term" value="F:acyltransferase activity, transferring groups other than amino-acyl groups"/>
    <property type="evidence" value="ECO:0007669"/>
    <property type="project" value="InterPro"/>
</dbReference>
<dbReference type="InterPro" id="IPR000182">
    <property type="entry name" value="GNAT_dom"/>
</dbReference>
<dbReference type="CDD" id="cd04301">
    <property type="entry name" value="NAT_SF"/>
    <property type="match status" value="1"/>
</dbReference>
<evidence type="ECO:0000313" key="3">
    <source>
        <dbReference type="Proteomes" id="UP000775872"/>
    </source>
</evidence>
<dbReference type="PROSITE" id="PS51186">
    <property type="entry name" value="GNAT"/>
    <property type="match status" value="1"/>
</dbReference>
<feature type="domain" description="N-acetyltransferase" evidence="1">
    <location>
        <begin position="53"/>
        <end position="209"/>
    </location>
</feature>
<name>A0A9N9W6N7_9HYPO</name>
<accession>A0A9N9W6N7</accession>
<reference evidence="2" key="1">
    <citation type="submission" date="2021-10" db="EMBL/GenBank/DDBJ databases">
        <authorList>
            <person name="Piombo E."/>
        </authorList>
    </citation>
    <scope>NUCLEOTIDE SEQUENCE</scope>
</reference>
<dbReference type="OrthoDB" id="4738875at2759"/>
<dbReference type="PANTHER" id="PTHR42791">
    <property type="entry name" value="GNAT FAMILY ACETYLTRANSFERASE"/>
    <property type="match status" value="1"/>
</dbReference>
<dbReference type="InterPro" id="IPR016181">
    <property type="entry name" value="Acyl_CoA_acyltransferase"/>
</dbReference>
<gene>
    <name evidence="2" type="ORF">CSOL1703_00011187</name>
</gene>
<dbReference type="InterPro" id="IPR052523">
    <property type="entry name" value="Trichothecene_AcTrans"/>
</dbReference>
<comment type="caution">
    <text evidence="2">The sequence shown here is derived from an EMBL/GenBank/DDBJ whole genome shotgun (WGS) entry which is preliminary data.</text>
</comment>
<dbReference type="SUPFAM" id="SSF55729">
    <property type="entry name" value="Acyl-CoA N-acyltransferases (Nat)"/>
    <property type="match status" value="1"/>
</dbReference>
<organism evidence="2 3">
    <name type="scientific">Clonostachys solani</name>
    <dbReference type="NCBI Taxonomy" id="160281"/>
    <lineage>
        <taxon>Eukaryota</taxon>
        <taxon>Fungi</taxon>
        <taxon>Dikarya</taxon>
        <taxon>Ascomycota</taxon>
        <taxon>Pezizomycotina</taxon>
        <taxon>Sordariomycetes</taxon>
        <taxon>Hypocreomycetidae</taxon>
        <taxon>Hypocreales</taxon>
        <taxon>Bionectriaceae</taxon>
        <taxon>Clonostachys</taxon>
    </lineage>
</organism>
<dbReference type="Proteomes" id="UP000775872">
    <property type="component" value="Unassembled WGS sequence"/>
</dbReference>
<proteinExistence type="predicted"/>
<sequence length="231" mass="25644">MTNIRQARPDELPAVVKCILAAINKERLWTNFVPAKGGQDEGYLAEIENLLKEHLDPSNKDWVIEVVDLAKKGAPAQIVAVAVWDMSAASEEDKKDANTAQQPQTAIRDDRLRAYIEVLRKARADVFSRYAQHTYLQLLATHPDHQNRGYGKDLVHSYMAKAKQKGGVLTALGGPFGYIFFSGLGFHDLGPVELPPSSATDAQMVKAMSLVINQEERRRSIVDSLINYISS</sequence>
<dbReference type="AlphaFoldDB" id="A0A9N9W6N7"/>
<dbReference type="Gene3D" id="3.40.630.30">
    <property type="match status" value="1"/>
</dbReference>
<evidence type="ECO:0000259" key="1">
    <source>
        <dbReference type="PROSITE" id="PS51186"/>
    </source>
</evidence>